<comment type="caution">
    <text evidence="1">The sequence shown here is derived from an EMBL/GenBank/DDBJ whole genome shotgun (WGS) entry which is preliminary data.</text>
</comment>
<evidence type="ECO:0000313" key="2">
    <source>
        <dbReference type="Proteomes" id="UP001205843"/>
    </source>
</evidence>
<dbReference type="AlphaFoldDB" id="A0AAE3KB43"/>
<dbReference type="EMBL" id="JALJXV010000003">
    <property type="protein sequence ID" value="MCP1674211.1"/>
    <property type="molecule type" value="Genomic_DNA"/>
</dbReference>
<organism evidence="1 2">
    <name type="scientific">Natronocella acetinitrilica</name>
    <dbReference type="NCBI Taxonomy" id="414046"/>
    <lineage>
        <taxon>Bacteria</taxon>
        <taxon>Pseudomonadati</taxon>
        <taxon>Pseudomonadota</taxon>
        <taxon>Gammaproteobacteria</taxon>
        <taxon>Chromatiales</taxon>
        <taxon>Ectothiorhodospiraceae</taxon>
        <taxon>Natronocella</taxon>
    </lineage>
</organism>
<gene>
    <name evidence="1" type="ORF">J2T57_001313</name>
</gene>
<proteinExistence type="predicted"/>
<name>A0AAE3KB43_9GAMM</name>
<dbReference type="Proteomes" id="UP001205843">
    <property type="component" value="Unassembled WGS sequence"/>
</dbReference>
<keyword evidence="2" id="KW-1185">Reference proteome</keyword>
<dbReference type="RefSeq" id="WP_253476014.1">
    <property type="nucleotide sequence ID" value="NZ_JALJXV010000003.1"/>
</dbReference>
<evidence type="ECO:0000313" key="1">
    <source>
        <dbReference type="EMBL" id="MCP1674211.1"/>
    </source>
</evidence>
<accession>A0AAE3KB43</accession>
<sequence length="166" mass="16893">MFNLIITVISIALVAALALASIYYGGDALSRGSAKATAATLINQGQQLNGATIMDAQDNGGVKREISQVVTAGYLSAPPAVPGSVNADSGWAVADLTVGGAEVSNFVVVGNNAEVCLEMEKEAGREDGDSVVADLPTTSQGGTFGCFESAPGGSEDAAEHTFYYVR</sequence>
<reference evidence="1" key="1">
    <citation type="submission" date="2022-03" db="EMBL/GenBank/DDBJ databases">
        <title>Genomic Encyclopedia of Type Strains, Phase III (KMG-III): the genomes of soil and plant-associated and newly described type strains.</title>
        <authorList>
            <person name="Whitman W."/>
        </authorList>
    </citation>
    <scope>NUCLEOTIDE SEQUENCE</scope>
    <source>
        <strain evidence="1">ANL 6-2</strain>
    </source>
</reference>
<protein>
    <submittedName>
        <fullName evidence="1">Uncharacterized protein</fullName>
    </submittedName>
</protein>